<keyword evidence="2 5" id="KW-0489">Methyltransferase</keyword>
<evidence type="ECO:0000259" key="4">
    <source>
        <dbReference type="Pfam" id="PF08241"/>
    </source>
</evidence>
<dbReference type="GO" id="GO:0008757">
    <property type="term" value="F:S-adenosylmethionine-dependent methyltransferase activity"/>
    <property type="evidence" value="ECO:0007669"/>
    <property type="project" value="InterPro"/>
</dbReference>
<keyword evidence="6" id="KW-1185">Reference proteome</keyword>
<evidence type="ECO:0000256" key="3">
    <source>
        <dbReference type="ARBA" id="ARBA00022679"/>
    </source>
</evidence>
<dbReference type="Pfam" id="PF08241">
    <property type="entry name" value="Methyltransf_11"/>
    <property type="match status" value="1"/>
</dbReference>
<organism evidence="5 6">
    <name type="scientific">Permianibacter aggregans</name>
    <dbReference type="NCBI Taxonomy" id="1510150"/>
    <lineage>
        <taxon>Bacteria</taxon>
        <taxon>Pseudomonadati</taxon>
        <taxon>Pseudomonadota</taxon>
        <taxon>Gammaproteobacteria</taxon>
        <taxon>Pseudomonadales</taxon>
        <taxon>Pseudomonadaceae</taxon>
        <taxon>Permianibacter</taxon>
    </lineage>
</organism>
<feature type="domain" description="Methyltransferase type 11" evidence="4">
    <location>
        <begin position="40"/>
        <end position="127"/>
    </location>
</feature>
<dbReference type="RefSeq" id="WP_157591356.1">
    <property type="nucleotide sequence ID" value="NZ_CP037953.1"/>
</dbReference>
<protein>
    <submittedName>
        <fullName evidence="5">Ubiquinone/menaquinone biosynthesis C-methylase UbiE</fullName>
    </submittedName>
</protein>
<dbReference type="AlphaFoldDB" id="A0A4R6UKM9"/>
<dbReference type="Gene3D" id="3.40.50.150">
    <property type="entry name" value="Vaccinia Virus protein VP39"/>
    <property type="match status" value="1"/>
</dbReference>
<dbReference type="EMBL" id="SNYM01000010">
    <property type="protein sequence ID" value="TDQ47431.1"/>
    <property type="molecule type" value="Genomic_DNA"/>
</dbReference>
<keyword evidence="5" id="KW-0830">Ubiquinone</keyword>
<evidence type="ECO:0000256" key="1">
    <source>
        <dbReference type="ARBA" id="ARBA00008361"/>
    </source>
</evidence>
<keyword evidence="3" id="KW-0808">Transferase</keyword>
<accession>A0A4R6UKM9</accession>
<dbReference type="InterPro" id="IPR013216">
    <property type="entry name" value="Methyltransf_11"/>
</dbReference>
<gene>
    <name evidence="5" type="ORF">EV696_11023</name>
</gene>
<evidence type="ECO:0000256" key="2">
    <source>
        <dbReference type="ARBA" id="ARBA00022603"/>
    </source>
</evidence>
<evidence type="ECO:0000313" key="6">
    <source>
        <dbReference type="Proteomes" id="UP000295375"/>
    </source>
</evidence>
<dbReference type="SUPFAM" id="SSF53335">
    <property type="entry name" value="S-adenosyl-L-methionine-dependent methyltransferases"/>
    <property type="match status" value="1"/>
</dbReference>
<dbReference type="PANTHER" id="PTHR44942">
    <property type="entry name" value="METHYLTRANSF_11 DOMAIN-CONTAINING PROTEIN"/>
    <property type="match status" value="1"/>
</dbReference>
<proteinExistence type="inferred from homology"/>
<reference evidence="5 6" key="1">
    <citation type="submission" date="2019-03" db="EMBL/GenBank/DDBJ databases">
        <title>Genomic Encyclopedia of Type Strains, Phase IV (KMG-IV): sequencing the most valuable type-strain genomes for metagenomic binning, comparative biology and taxonomic classification.</title>
        <authorList>
            <person name="Goeker M."/>
        </authorList>
    </citation>
    <scope>NUCLEOTIDE SEQUENCE [LARGE SCALE GENOMIC DNA]</scope>
    <source>
        <strain evidence="5 6">DSM 103792</strain>
    </source>
</reference>
<dbReference type="InterPro" id="IPR051052">
    <property type="entry name" value="Diverse_substrate_MTase"/>
</dbReference>
<dbReference type="Proteomes" id="UP000295375">
    <property type="component" value="Unassembled WGS sequence"/>
</dbReference>
<comment type="similarity">
    <text evidence="1">Belongs to the methyltransferase superfamily.</text>
</comment>
<comment type="caution">
    <text evidence="5">The sequence shown here is derived from an EMBL/GenBank/DDBJ whole genome shotgun (WGS) entry which is preliminary data.</text>
</comment>
<name>A0A4R6UKM9_9GAMM</name>
<sequence length="248" mass="28591">MNGDHFSAVAQSYAEFRPQYPLSLYQWLRRQVPTAKRVWDVGCGSGQATLMLADHFADVIATDISEQQLAKAETRDNIRYLHADEQCPELADQSIDLITVAQALHWFNLDRFYPEVNRVLKPEGVLAVWTYSPIRLRDESLNTIMQDYYQRVAAPWWPPGREHVDRGYRDLSFPFPTLPDPQIEMSQTMTIDGLCGYVRSWSASARCMETTGKDPTEELYQALLQQITPEQTVEVYWRLTVRAGRKSL</sequence>
<dbReference type="InterPro" id="IPR029063">
    <property type="entry name" value="SAM-dependent_MTases_sf"/>
</dbReference>
<dbReference type="CDD" id="cd02440">
    <property type="entry name" value="AdoMet_MTases"/>
    <property type="match status" value="1"/>
</dbReference>
<dbReference type="GO" id="GO:0032259">
    <property type="term" value="P:methylation"/>
    <property type="evidence" value="ECO:0007669"/>
    <property type="project" value="UniProtKB-KW"/>
</dbReference>
<dbReference type="PANTHER" id="PTHR44942:SF4">
    <property type="entry name" value="METHYLTRANSFERASE TYPE 11 DOMAIN-CONTAINING PROTEIN"/>
    <property type="match status" value="1"/>
</dbReference>
<evidence type="ECO:0000313" key="5">
    <source>
        <dbReference type="EMBL" id="TDQ47431.1"/>
    </source>
</evidence>